<dbReference type="EnsemblMetazoa" id="BGLB038632-RA">
    <property type="protein sequence ID" value="BGLB038632-PA"/>
    <property type="gene ID" value="BGLB038632"/>
</dbReference>
<dbReference type="VEuPathDB" id="VectorBase:BGLB038632"/>
<keyword evidence="2" id="KW-0732">Signal</keyword>
<protein>
    <submittedName>
        <fullName evidence="3">Uncharacterized protein</fullName>
    </submittedName>
</protein>
<dbReference type="Proteomes" id="UP000076420">
    <property type="component" value="Unassembled WGS sequence"/>
</dbReference>
<evidence type="ECO:0000313" key="3">
    <source>
        <dbReference type="EnsemblMetazoa" id="BGLB038632-PA"/>
    </source>
</evidence>
<dbReference type="AlphaFoldDB" id="A0A2C9M520"/>
<evidence type="ECO:0000313" key="4">
    <source>
        <dbReference type="Proteomes" id="UP000076420"/>
    </source>
</evidence>
<organism evidence="3 4">
    <name type="scientific">Biomphalaria glabrata</name>
    <name type="common">Bloodfluke planorb</name>
    <name type="synonym">Freshwater snail</name>
    <dbReference type="NCBI Taxonomy" id="6526"/>
    <lineage>
        <taxon>Eukaryota</taxon>
        <taxon>Metazoa</taxon>
        <taxon>Spiralia</taxon>
        <taxon>Lophotrochozoa</taxon>
        <taxon>Mollusca</taxon>
        <taxon>Gastropoda</taxon>
        <taxon>Heterobranchia</taxon>
        <taxon>Euthyneura</taxon>
        <taxon>Panpulmonata</taxon>
        <taxon>Hygrophila</taxon>
        <taxon>Lymnaeoidea</taxon>
        <taxon>Planorbidae</taxon>
        <taxon>Biomphalaria</taxon>
    </lineage>
</organism>
<keyword evidence="1" id="KW-1133">Transmembrane helix</keyword>
<keyword evidence="1" id="KW-0472">Membrane</keyword>
<accession>A0A2C9M520</accession>
<dbReference type="PROSITE" id="PS51257">
    <property type="entry name" value="PROKAR_LIPOPROTEIN"/>
    <property type="match status" value="1"/>
</dbReference>
<feature type="chain" id="PRO_5012677392" evidence="2">
    <location>
        <begin position="19"/>
        <end position="110"/>
    </location>
</feature>
<dbReference type="RefSeq" id="XP_013079407.2">
    <property type="nucleotide sequence ID" value="XM_013223953.2"/>
</dbReference>
<gene>
    <name evidence="3" type="primary">106065187</name>
</gene>
<name>A0A2C9M520_BIOGL</name>
<feature type="transmembrane region" description="Helical" evidence="1">
    <location>
        <begin position="89"/>
        <end position="109"/>
    </location>
</feature>
<dbReference type="OrthoDB" id="10340855at2759"/>
<evidence type="ECO:0000256" key="2">
    <source>
        <dbReference type="SAM" id="SignalP"/>
    </source>
</evidence>
<reference evidence="3" key="1">
    <citation type="submission" date="2020-05" db="UniProtKB">
        <authorList>
            <consortium name="EnsemblMetazoa"/>
        </authorList>
    </citation>
    <scope>IDENTIFICATION</scope>
    <source>
        <strain evidence="3">BB02</strain>
    </source>
</reference>
<dbReference type="KEGG" id="bgt:106065187"/>
<sequence length="110" mass="12014">MATDKLLVITCVLTVISCTKVTPLSTPSFRSGQTVTSESMTTSTTLSPIARKMEITQFPERSLHIPKIYDIPTSPPTYSGTCSFSTSVINVYILAVVVLTISCLTWLPWP</sequence>
<keyword evidence="1" id="KW-0812">Transmembrane</keyword>
<evidence type="ECO:0000256" key="1">
    <source>
        <dbReference type="SAM" id="Phobius"/>
    </source>
</evidence>
<proteinExistence type="predicted"/>
<feature type="signal peptide" evidence="2">
    <location>
        <begin position="1"/>
        <end position="18"/>
    </location>
</feature>
<dbReference type="VEuPathDB" id="VectorBase:BGLAX_051012"/>